<evidence type="ECO:0008006" key="10">
    <source>
        <dbReference type="Google" id="ProtNLM"/>
    </source>
</evidence>
<dbReference type="AlphaFoldDB" id="A0A316YMW4"/>
<evidence type="ECO:0000256" key="3">
    <source>
        <dbReference type="ARBA" id="ARBA00022574"/>
    </source>
</evidence>
<keyword evidence="9" id="KW-1185">Reference proteome</keyword>
<dbReference type="GeneID" id="37045996"/>
<dbReference type="GO" id="GO:0031087">
    <property type="term" value="P:deadenylation-independent decapping of nuclear-transcribed mRNA"/>
    <property type="evidence" value="ECO:0007669"/>
    <property type="project" value="InterPro"/>
</dbReference>
<sequence>MASNSLLALLNLSSASSTPSAKATAKEADQEQPPSSSSAQVQFQQTTSSTSSPSANRGFAPSNDAADSLLALLTGGGKGQGVQTGDFQTQSSPAPNPISPPPQTPSTAPRENGNDAAAARKIASSAAPTETASLSGASAQPQTPSMFDFVSPFDLLEKSRKPSAPSTPSAAARATSSESATRPPPPQKPVDSPSVAQEPSKTNVSVESKAAEQNAPASLAIDRSMHANRHLSGLHASSGFDDAISSGYSTTEQEGLQTHVLQLSAPQPGGANTLHPAKLDIVPVSLIETAFSPQGSYHGRGLWPQPQVAGLGGRIVAYVMKKGKIRLLDELSGERALARTDPVIKSIFSAPDERSDKAWTLAALTEAGVSIWSLDRTFGQGKGIEPRLIARLPNQEGAPIVYAIFRPASGGRELLLVHADGLVVIAESNTGRTRVVAPANPSTSAACFSSDGSIVAVLEARDHSPLILHLHHADEPESGVENIELPFGVRQISNVGHLSFLTDAGSVRAAAVGFNNNTTLAVFDLAKGQCRQLFDFSHRDDKHFNLVSNLARPESTLFVSSSLRASFFSIRIDFGEEGLQKVDSKDAETAAKWRLEQGEVVDQHKELSVRRGNGLLPFANASPTIKECALPEPYTSFDVDVEPVDDTVGGGIRVVALHPGGTHVARVPREALAAAPTRELGNVGQVRQEKEEEDLATHGNVVAEPTGEAKPIEEELPIPKEQESKRDIVGEEKPWEQEVMANADALEVPTGPALNAAVNGVTKESKRAGETEKKKKDRRSKAASRNNDSRAATPTLFDRSGSDAPSSSSVSNEDLRKLIQRLESQQLAPASSQQNQQQQQPQAQSPAIGPDAARLIAQNIAPHLDSVARELLQQEVHRGVEKAVSESIATEMHSLVMRPDISNHLARSISQSILPTVQRTAMDVVTRALAPHFEDVMNSMVDRIERRIEGGMTSVRKDIVTEQSAALLQSEASLRDMARQMSELSAQLESVGRSNAKLERSLADIKEEQKVLALNAVKASQNPQNSTKSSSGHHSGAHHASQTTSTSSVTQEQPPRPQVAQTEPLANAPAPPSSSPQDLEDVIVSALSSGSLDTDMSPLVSTLAQLESRFGSAHGVLWSVTPGKPSLSQPVLLALVHRIANSLKAGFVIRNNISTEQAVPWIEACLAVLDKQDPAIQKFVQHAAPAIAQALVEAHSRLASQGVSLWWSHERLVQGSLRYLQL</sequence>
<evidence type="ECO:0000256" key="7">
    <source>
        <dbReference type="SAM" id="SignalP"/>
    </source>
</evidence>
<feature type="compositionally biased region" description="Low complexity" evidence="6">
    <location>
        <begin position="802"/>
        <end position="811"/>
    </location>
</feature>
<evidence type="ECO:0000313" key="8">
    <source>
        <dbReference type="EMBL" id="PWN90890.1"/>
    </source>
</evidence>
<keyword evidence="5" id="KW-0175">Coiled coil</keyword>
<evidence type="ECO:0000256" key="4">
    <source>
        <dbReference type="ARBA" id="ARBA00022737"/>
    </source>
</evidence>
<feature type="compositionally biased region" description="Low complexity" evidence="6">
    <location>
        <begin position="162"/>
        <end position="181"/>
    </location>
</feature>
<feature type="chain" id="PRO_5016437334" description="Enhancer of mRNA-decapping protein 4 WD40 repeat region domain-containing protein" evidence="7">
    <location>
        <begin position="18"/>
        <end position="1222"/>
    </location>
</feature>
<organism evidence="8 9">
    <name type="scientific">Acaromyces ingoldii</name>
    <dbReference type="NCBI Taxonomy" id="215250"/>
    <lineage>
        <taxon>Eukaryota</taxon>
        <taxon>Fungi</taxon>
        <taxon>Dikarya</taxon>
        <taxon>Basidiomycota</taxon>
        <taxon>Ustilaginomycotina</taxon>
        <taxon>Exobasidiomycetes</taxon>
        <taxon>Exobasidiales</taxon>
        <taxon>Cryptobasidiaceae</taxon>
        <taxon>Acaromyces</taxon>
    </lineage>
</organism>
<evidence type="ECO:0000256" key="5">
    <source>
        <dbReference type="SAM" id="Coils"/>
    </source>
</evidence>
<dbReference type="Gene3D" id="1.10.220.100">
    <property type="entry name" value="conserved c-terminal region of ge- 1"/>
    <property type="match status" value="1"/>
</dbReference>
<reference evidence="8 9" key="1">
    <citation type="journal article" date="2018" name="Mol. Biol. Evol.">
        <title>Broad Genomic Sampling Reveals a Smut Pathogenic Ancestry of the Fungal Clade Ustilaginomycotina.</title>
        <authorList>
            <person name="Kijpornyongpan T."/>
            <person name="Mondo S.J."/>
            <person name="Barry K."/>
            <person name="Sandor L."/>
            <person name="Lee J."/>
            <person name="Lipzen A."/>
            <person name="Pangilinan J."/>
            <person name="LaButti K."/>
            <person name="Hainaut M."/>
            <person name="Henrissat B."/>
            <person name="Grigoriev I.V."/>
            <person name="Spatafora J.W."/>
            <person name="Aime M.C."/>
        </authorList>
    </citation>
    <scope>NUCLEOTIDE SEQUENCE [LARGE SCALE GENOMIC DNA]</scope>
    <source>
        <strain evidence="8 9">MCA 4198</strain>
    </source>
</reference>
<keyword evidence="3" id="KW-0853">WD repeat</keyword>
<evidence type="ECO:0000256" key="2">
    <source>
        <dbReference type="ARBA" id="ARBA00022490"/>
    </source>
</evidence>
<dbReference type="InterPro" id="IPR045152">
    <property type="entry name" value="EDC4-like"/>
</dbReference>
<dbReference type="InParanoid" id="A0A316YMW4"/>
<dbReference type="PANTHER" id="PTHR15598:SF5">
    <property type="entry name" value="ENHANCER OF MRNA-DECAPPING PROTEIN 4"/>
    <property type="match status" value="1"/>
</dbReference>
<feature type="signal peptide" evidence="7">
    <location>
        <begin position="1"/>
        <end position="17"/>
    </location>
</feature>
<dbReference type="EMBL" id="KZ819636">
    <property type="protein sequence ID" value="PWN90890.1"/>
    <property type="molecule type" value="Genomic_DNA"/>
</dbReference>
<keyword evidence="2" id="KW-0963">Cytoplasm</keyword>
<evidence type="ECO:0000313" key="9">
    <source>
        <dbReference type="Proteomes" id="UP000245768"/>
    </source>
</evidence>
<feature type="compositionally biased region" description="Polar residues" evidence="6">
    <location>
        <begin position="197"/>
        <end position="206"/>
    </location>
</feature>
<dbReference type="Proteomes" id="UP000245768">
    <property type="component" value="Unassembled WGS sequence"/>
</dbReference>
<feature type="compositionally biased region" description="Low complexity" evidence="6">
    <location>
        <begin position="31"/>
        <end position="73"/>
    </location>
</feature>
<protein>
    <recommendedName>
        <fullName evidence="10">Enhancer of mRNA-decapping protein 4 WD40 repeat region domain-containing protein</fullName>
    </recommendedName>
</protein>
<comment type="subcellular location">
    <subcellularLocation>
        <location evidence="1">Cytoplasm</location>
    </subcellularLocation>
</comment>
<feature type="compositionally biased region" description="Polar residues" evidence="6">
    <location>
        <begin position="128"/>
        <end position="145"/>
    </location>
</feature>
<feature type="compositionally biased region" description="Low complexity" evidence="6">
    <location>
        <begin position="116"/>
        <end position="127"/>
    </location>
</feature>
<feature type="region of interest" description="Disordered" evidence="6">
    <location>
        <begin position="1018"/>
        <end position="1078"/>
    </location>
</feature>
<keyword evidence="7" id="KW-0732">Signal</keyword>
<gene>
    <name evidence="8" type="ORF">FA10DRAFT_286562</name>
</gene>
<feature type="coiled-coil region" evidence="5">
    <location>
        <begin position="967"/>
        <end position="1015"/>
    </location>
</feature>
<dbReference type="SUPFAM" id="SSF82171">
    <property type="entry name" value="DPP6 N-terminal domain-like"/>
    <property type="match status" value="1"/>
</dbReference>
<accession>A0A316YMW4</accession>
<keyword evidence="4" id="KW-0677">Repeat</keyword>
<feature type="compositionally biased region" description="Basic and acidic residues" evidence="6">
    <location>
        <begin position="710"/>
        <end position="727"/>
    </location>
</feature>
<proteinExistence type="predicted"/>
<feature type="region of interest" description="Disordered" evidence="6">
    <location>
        <begin position="826"/>
        <end position="848"/>
    </location>
</feature>
<dbReference type="STRING" id="215250.A0A316YMW4"/>
<name>A0A316YMW4_9BASI</name>
<feature type="region of interest" description="Disordered" evidence="6">
    <location>
        <begin position="746"/>
        <end position="813"/>
    </location>
</feature>
<feature type="compositionally biased region" description="Basic and acidic residues" evidence="6">
    <location>
        <begin position="763"/>
        <end position="774"/>
    </location>
</feature>
<evidence type="ECO:0000256" key="6">
    <source>
        <dbReference type="SAM" id="MobiDB-lite"/>
    </source>
</evidence>
<evidence type="ECO:0000256" key="1">
    <source>
        <dbReference type="ARBA" id="ARBA00004496"/>
    </source>
</evidence>
<feature type="compositionally biased region" description="Low complexity" evidence="6">
    <location>
        <begin position="826"/>
        <end position="847"/>
    </location>
</feature>
<feature type="region of interest" description="Disordered" evidence="6">
    <location>
        <begin position="12"/>
        <end position="215"/>
    </location>
</feature>
<dbReference type="OrthoDB" id="21128at2759"/>
<dbReference type="PANTHER" id="PTHR15598">
    <property type="entry name" value="ENHANCER OF MRNA-DECAPPING PROTEIN 4"/>
    <property type="match status" value="1"/>
</dbReference>
<dbReference type="RefSeq" id="XP_025378088.1">
    <property type="nucleotide sequence ID" value="XM_025524080.1"/>
</dbReference>
<feature type="compositionally biased region" description="Pro residues" evidence="6">
    <location>
        <begin position="94"/>
        <end position="104"/>
    </location>
</feature>
<feature type="region of interest" description="Disordered" evidence="6">
    <location>
        <begin position="685"/>
        <end position="727"/>
    </location>
</feature>
<dbReference type="InterPro" id="IPR044938">
    <property type="entry name" value="EDC4_C_sf"/>
</dbReference>
<feature type="compositionally biased region" description="Low complexity" evidence="6">
    <location>
        <begin position="83"/>
        <end position="93"/>
    </location>
</feature>
<dbReference type="GO" id="GO:0000932">
    <property type="term" value="C:P-body"/>
    <property type="evidence" value="ECO:0007669"/>
    <property type="project" value="TreeGrafter"/>
</dbReference>
<feature type="compositionally biased region" description="Low complexity" evidence="6">
    <location>
        <begin position="12"/>
        <end position="23"/>
    </location>
</feature>
<feature type="compositionally biased region" description="Low complexity" evidence="6">
    <location>
        <begin position="1026"/>
        <end position="1048"/>
    </location>
</feature>